<dbReference type="EMBL" id="OUNR01000012">
    <property type="protein sequence ID" value="SPP64597.1"/>
    <property type="molecule type" value="Genomic_DNA"/>
</dbReference>
<dbReference type="OrthoDB" id="9794448at2"/>
<protein>
    <recommendedName>
        <fullName evidence="1">MEKHLA domain-containing protein</fullName>
    </recommendedName>
</protein>
<evidence type="ECO:0000313" key="3">
    <source>
        <dbReference type="Proteomes" id="UP000248168"/>
    </source>
</evidence>
<sequence length="156" mass="17491">MSIDDVSHRFLVTWSQLLLDSFHRWTGRDLLSRTGSPDAQADTLFSAPFVVVSHGTEVDPLLNYGNQQALDLWELSWSQLTSTPSRLTAEPMNRDERARMLAVAERQGFYSGYRGIRISSTGKRFLVEDATVWNVVDGQGVRVGQAAAFARWTAVE</sequence>
<gene>
    <name evidence="2" type="ORF">NITLEN_20237</name>
</gene>
<dbReference type="Pfam" id="PF08670">
    <property type="entry name" value="MEKHLA"/>
    <property type="match status" value="1"/>
</dbReference>
<dbReference type="InterPro" id="IPR013978">
    <property type="entry name" value="MEKHLA"/>
</dbReference>
<feature type="domain" description="MEKHLA" evidence="1">
    <location>
        <begin position="13"/>
        <end position="153"/>
    </location>
</feature>
<proteinExistence type="predicted"/>
<organism evidence="2 3">
    <name type="scientific">Nitrospira lenta</name>
    <dbReference type="NCBI Taxonomy" id="1436998"/>
    <lineage>
        <taxon>Bacteria</taxon>
        <taxon>Pseudomonadati</taxon>
        <taxon>Nitrospirota</taxon>
        <taxon>Nitrospiria</taxon>
        <taxon>Nitrospirales</taxon>
        <taxon>Nitrospiraceae</taxon>
        <taxon>Nitrospira</taxon>
    </lineage>
</organism>
<dbReference type="AlphaFoldDB" id="A0A330L4J2"/>
<evidence type="ECO:0000313" key="2">
    <source>
        <dbReference type="EMBL" id="SPP64597.1"/>
    </source>
</evidence>
<evidence type="ECO:0000259" key="1">
    <source>
        <dbReference type="Pfam" id="PF08670"/>
    </source>
</evidence>
<accession>A0A330L4J2</accession>
<name>A0A330L4J2_9BACT</name>
<reference evidence="3" key="1">
    <citation type="submission" date="2018-04" db="EMBL/GenBank/DDBJ databases">
        <authorList>
            <person name="Lucker S."/>
            <person name="Sakoula D."/>
        </authorList>
    </citation>
    <scope>NUCLEOTIDE SEQUENCE [LARGE SCALE GENOMIC DNA]</scope>
</reference>
<keyword evidence="3" id="KW-1185">Reference proteome</keyword>
<dbReference type="Proteomes" id="UP000248168">
    <property type="component" value="Unassembled WGS sequence"/>
</dbReference>
<dbReference type="InParanoid" id="A0A330L4J2"/>
<dbReference type="RefSeq" id="WP_121988967.1">
    <property type="nucleotide sequence ID" value="NZ_OUNR01000012.1"/>
</dbReference>